<evidence type="ECO:0000259" key="4">
    <source>
        <dbReference type="PROSITE" id="PS51084"/>
    </source>
</evidence>
<dbReference type="KEGG" id="mjh:JH146_1034"/>
<dbReference type="GO" id="GO:0003824">
    <property type="term" value="F:catalytic activity"/>
    <property type="evidence" value="ECO:0007669"/>
    <property type="project" value="InterPro"/>
</dbReference>
<dbReference type="InterPro" id="IPR036265">
    <property type="entry name" value="HIT-like_sf"/>
</dbReference>
<dbReference type="PANTHER" id="PTHR46648">
    <property type="entry name" value="HIT FAMILY PROTEIN 1"/>
    <property type="match status" value="1"/>
</dbReference>
<protein>
    <submittedName>
        <fullName evidence="5">Histidine triad (HIT) protein</fullName>
    </submittedName>
</protein>
<dbReference type="InterPro" id="IPR001310">
    <property type="entry name" value="Histidine_triad_HIT"/>
</dbReference>
<reference evidence="5 6" key="1">
    <citation type="journal article" date="2015" name="Int. J. Syst. Evol. Microbiol.">
        <title>M ethanocaldococcus bathoardescens sp. nov., a hyperthermophilic methanogen isolated from a volcanically active deep-sea hydrothermal vent.</title>
        <authorList>
            <person name="Stewart L.C."/>
            <person name="Jung J.H."/>
            <person name="Kim Y.T."/>
            <person name="Kwon S.W."/>
            <person name="Park C.S."/>
            <person name="Holden J.F."/>
        </authorList>
    </citation>
    <scope>NUCLEOTIDE SEQUENCE [LARGE SCALE GENOMIC DNA]</scope>
    <source>
        <strain evidence="5 6">JH146</strain>
    </source>
</reference>
<sequence length="129" mass="14835">MCIFCKIVNGEIPAKIVYEDEHVLAFLDINPRNKGHTLVIPKKHYEKFDEMPDDELCNFIKGVKKTVEILKKLGFDGYNIVNNNGRVAGQEVNHVHFHIIPRYEGDGDVVKFGEIKKVDLDEVLKEIKE</sequence>
<dbReference type="GO" id="GO:0009117">
    <property type="term" value="P:nucleotide metabolic process"/>
    <property type="evidence" value="ECO:0007669"/>
    <property type="project" value="TreeGrafter"/>
</dbReference>
<keyword evidence="6" id="KW-1185">Reference proteome</keyword>
<evidence type="ECO:0000313" key="5">
    <source>
        <dbReference type="EMBL" id="AIJ05877.1"/>
    </source>
</evidence>
<dbReference type="Pfam" id="PF01230">
    <property type="entry name" value="HIT"/>
    <property type="match status" value="1"/>
</dbReference>
<gene>
    <name evidence="5" type="ORF">JH146_1034</name>
</gene>
<dbReference type="GeneID" id="24891643"/>
<dbReference type="Proteomes" id="UP000028781">
    <property type="component" value="Chromosome"/>
</dbReference>
<dbReference type="CDD" id="cd01277">
    <property type="entry name" value="HINT_subgroup"/>
    <property type="match status" value="1"/>
</dbReference>
<feature type="domain" description="HIT" evidence="4">
    <location>
        <begin position="3"/>
        <end position="109"/>
    </location>
</feature>
<dbReference type="Gene3D" id="3.30.428.10">
    <property type="entry name" value="HIT-like"/>
    <property type="match status" value="1"/>
</dbReference>
<dbReference type="RefSeq" id="WP_048202019.1">
    <property type="nucleotide sequence ID" value="NZ_CP009149.1"/>
</dbReference>
<dbReference type="OrthoDB" id="26806at2157"/>
<dbReference type="PANTHER" id="PTHR46648:SF1">
    <property type="entry name" value="ADENOSINE 5'-MONOPHOSPHORAMIDASE HNT1"/>
    <property type="match status" value="1"/>
</dbReference>
<accession>A0A076LG63</accession>
<dbReference type="EMBL" id="CP009149">
    <property type="protein sequence ID" value="AIJ05877.1"/>
    <property type="molecule type" value="Genomic_DNA"/>
</dbReference>
<evidence type="ECO:0000313" key="6">
    <source>
        <dbReference type="Proteomes" id="UP000028781"/>
    </source>
</evidence>
<dbReference type="SUPFAM" id="SSF54197">
    <property type="entry name" value="HIT-like"/>
    <property type="match status" value="1"/>
</dbReference>
<dbReference type="PROSITE" id="PS00892">
    <property type="entry name" value="HIT_1"/>
    <property type="match status" value="1"/>
</dbReference>
<evidence type="ECO:0000256" key="3">
    <source>
        <dbReference type="PROSITE-ProRule" id="PRU00464"/>
    </source>
</evidence>
<dbReference type="AlphaFoldDB" id="A0A076LG63"/>
<dbReference type="InterPro" id="IPR019808">
    <property type="entry name" value="Histidine_triad_CS"/>
</dbReference>
<name>A0A076LG63_9EURY</name>
<dbReference type="InterPro" id="IPR011146">
    <property type="entry name" value="HIT-like"/>
</dbReference>
<evidence type="ECO:0000256" key="1">
    <source>
        <dbReference type="PIRSR" id="PIRSR601310-1"/>
    </source>
</evidence>
<dbReference type="PRINTS" id="PR00332">
    <property type="entry name" value="HISTRIAD"/>
</dbReference>
<proteinExistence type="predicted"/>
<dbReference type="STRING" id="1301915.JH146_1034"/>
<feature type="active site" description="Tele-AMP-histidine intermediate" evidence="1">
    <location>
        <position position="96"/>
    </location>
</feature>
<evidence type="ECO:0000256" key="2">
    <source>
        <dbReference type="PIRSR" id="PIRSR601310-3"/>
    </source>
</evidence>
<dbReference type="InterPro" id="IPR039384">
    <property type="entry name" value="HINT"/>
</dbReference>
<organism evidence="5 6">
    <name type="scientific">Methanocaldococcus bathoardescens</name>
    <dbReference type="NCBI Taxonomy" id="1301915"/>
    <lineage>
        <taxon>Archaea</taxon>
        <taxon>Methanobacteriati</taxon>
        <taxon>Methanobacteriota</taxon>
        <taxon>Methanomada group</taxon>
        <taxon>Methanococci</taxon>
        <taxon>Methanococcales</taxon>
        <taxon>Methanocaldococcaceae</taxon>
        <taxon>Methanocaldococcus</taxon>
    </lineage>
</organism>
<dbReference type="HOGENOM" id="CLU_056776_3_2_2"/>
<feature type="short sequence motif" description="Histidine triad motif" evidence="2 3">
    <location>
        <begin position="94"/>
        <end position="98"/>
    </location>
</feature>
<dbReference type="PROSITE" id="PS51084">
    <property type="entry name" value="HIT_2"/>
    <property type="match status" value="1"/>
</dbReference>